<proteinExistence type="predicted"/>
<dbReference type="EMBL" id="JXLP01000005">
    <property type="protein sequence ID" value="KIL78889.1"/>
    <property type="molecule type" value="Genomic_DNA"/>
</dbReference>
<gene>
    <name evidence="2" type="ORF">SD77_3690</name>
</gene>
<evidence type="ECO:0000256" key="1">
    <source>
        <dbReference type="SAM" id="MobiDB-lite"/>
    </source>
</evidence>
<sequence length="55" mass="6268">MGKRSKSKRFVKQGTDSVSQHAERFPYRTTYSEAEERRFSTENTADNPDLTLGGV</sequence>
<dbReference type="GeneID" id="92779056"/>
<evidence type="ECO:0008006" key="4">
    <source>
        <dbReference type="Google" id="ProtNLM"/>
    </source>
</evidence>
<reference evidence="2 3" key="1">
    <citation type="submission" date="2015-01" db="EMBL/GenBank/DDBJ databases">
        <title>Genome Assembly of Bacillus badius MTCC 1458.</title>
        <authorList>
            <person name="Verma A."/>
            <person name="Khatri I."/>
            <person name="Mual P."/>
            <person name="Subramanian S."/>
            <person name="Krishnamurthi S."/>
        </authorList>
    </citation>
    <scope>NUCLEOTIDE SEQUENCE [LARGE SCALE GENOMIC DNA]</scope>
    <source>
        <strain evidence="2 3">MTCC 1458</strain>
    </source>
</reference>
<evidence type="ECO:0000313" key="2">
    <source>
        <dbReference type="EMBL" id="KIL78889.1"/>
    </source>
</evidence>
<dbReference type="RefSeq" id="WP_169713109.1">
    <property type="nucleotide sequence ID" value="NZ_BSSZ01000004.1"/>
</dbReference>
<feature type="region of interest" description="Disordered" evidence="1">
    <location>
        <begin position="1"/>
        <end position="55"/>
    </location>
</feature>
<protein>
    <recommendedName>
        <fullName evidence="4">Competence protein</fullName>
    </recommendedName>
</protein>
<keyword evidence="3" id="KW-1185">Reference proteome</keyword>
<name>A0ABR5AVX6_BACBA</name>
<organism evidence="2 3">
    <name type="scientific">Bacillus badius</name>
    <dbReference type="NCBI Taxonomy" id="1455"/>
    <lineage>
        <taxon>Bacteria</taxon>
        <taxon>Bacillati</taxon>
        <taxon>Bacillota</taxon>
        <taxon>Bacilli</taxon>
        <taxon>Bacillales</taxon>
        <taxon>Bacillaceae</taxon>
        <taxon>Pseudobacillus</taxon>
    </lineage>
</organism>
<feature type="compositionally biased region" description="Basic residues" evidence="1">
    <location>
        <begin position="1"/>
        <end position="11"/>
    </location>
</feature>
<comment type="caution">
    <text evidence="2">The sequence shown here is derived from an EMBL/GenBank/DDBJ whole genome shotgun (WGS) entry which is preliminary data.</text>
</comment>
<dbReference type="Proteomes" id="UP000031982">
    <property type="component" value="Unassembled WGS sequence"/>
</dbReference>
<evidence type="ECO:0000313" key="3">
    <source>
        <dbReference type="Proteomes" id="UP000031982"/>
    </source>
</evidence>
<accession>A0ABR5AVX6</accession>